<dbReference type="PANTHER" id="PTHR38762">
    <property type="entry name" value="CRYPTIC OUTER MEMBRANE PORIN BGLH-RELATED"/>
    <property type="match status" value="1"/>
</dbReference>
<dbReference type="SUPFAM" id="SSF56935">
    <property type="entry name" value="Porins"/>
    <property type="match status" value="1"/>
</dbReference>
<name>A0ABQ1GWC4_9GAMM</name>
<dbReference type="Gene3D" id="2.40.170.10">
    <property type="entry name" value="Porin, LamB type"/>
    <property type="match status" value="1"/>
</dbReference>
<evidence type="ECO:0000313" key="12">
    <source>
        <dbReference type="Proteomes" id="UP000627464"/>
    </source>
</evidence>
<keyword evidence="12" id="KW-1185">Reference proteome</keyword>
<proteinExistence type="inferred from homology"/>
<dbReference type="EMBL" id="BMFZ01000007">
    <property type="protein sequence ID" value="GGA50759.1"/>
    <property type="molecule type" value="Genomic_DNA"/>
</dbReference>
<comment type="subcellular location">
    <subcellularLocation>
        <location evidence="1">Cell outer membrane</location>
        <topology evidence="1">Multi-pass membrane protein</topology>
    </subcellularLocation>
</comment>
<accession>A0ABQ1GWC4</accession>
<keyword evidence="9" id="KW-0998">Cell outer membrane</keyword>
<feature type="chain" id="PRO_5045752037" evidence="10">
    <location>
        <begin position="23"/>
        <end position="481"/>
    </location>
</feature>
<dbReference type="PANTHER" id="PTHR38762:SF1">
    <property type="entry name" value="CRYPTIC OUTER MEMBRANE PORIN BGLH-RELATED"/>
    <property type="match status" value="1"/>
</dbReference>
<dbReference type="InterPro" id="IPR050286">
    <property type="entry name" value="G_neg_Bact_CarbUptk_Porin"/>
</dbReference>
<evidence type="ECO:0000256" key="6">
    <source>
        <dbReference type="ARBA" id="ARBA00023065"/>
    </source>
</evidence>
<dbReference type="Pfam" id="PF02264">
    <property type="entry name" value="LamB"/>
    <property type="match status" value="1"/>
</dbReference>
<dbReference type="Proteomes" id="UP000627464">
    <property type="component" value="Unassembled WGS sequence"/>
</dbReference>
<reference evidence="12" key="1">
    <citation type="journal article" date="2019" name="Int. J. Syst. Evol. Microbiol.">
        <title>The Global Catalogue of Microorganisms (GCM) 10K type strain sequencing project: providing services to taxonomists for standard genome sequencing and annotation.</title>
        <authorList>
            <consortium name="The Broad Institute Genomics Platform"/>
            <consortium name="The Broad Institute Genome Sequencing Center for Infectious Disease"/>
            <person name="Wu L."/>
            <person name="Ma J."/>
        </authorList>
    </citation>
    <scope>NUCLEOTIDE SEQUENCE [LARGE SCALE GENOMIC DNA]</scope>
    <source>
        <strain evidence="12">CGMCC 1.12806</strain>
    </source>
</reference>
<evidence type="ECO:0000256" key="3">
    <source>
        <dbReference type="ARBA" id="ARBA00022448"/>
    </source>
</evidence>
<protein>
    <submittedName>
        <fullName evidence="11">Cryptic outer membrane porin BglH</fullName>
    </submittedName>
</protein>
<sequence length="481" mass="53474">MNKKMAHFSLSLIALLPGLTFADTSRLQDYVPVEDRLAKLEADNDKHKDFNFAGYFRGGWEAASSGTTNATVTVGKGISASGMSYERPNWAQGALGRYGNEFYGWYDLIFSQRFYNKDGVSMKAVVLLDGSIDMNSSNNNFAKSDGNDISFGKMYLETKGLVPNHPETIFWVGRNQLPAKEILMFDWKYAYTAEGGGAGIQNLKIGPGALDLAVGRNDYKVYKTNLSGSTNVSSNTLQMRYNNIKLAPDLTLGFHGDYTMANPSQSQKDRAAAGEFFDLKDSFLAGTALKKTEADNSFNELVFQVANNGMATNMTRIHGANPYLGHSDNYFGEQSGGTLYRAITQGENFIGDHFGVVHAIAFGKASDIVDPETFAPHSDITYFRSAIRPAYIWKNFNQTGVELGYFKQNSKQYGQTLTESGYKTTFFHSIRFEKSSFGLLPEIRFYATYLKAIDNQLDNVVFADNKDDQWKFGISANVVFF</sequence>
<feature type="signal peptide" evidence="10">
    <location>
        <begin position="1"/>
        <end position="22"/>
    </location>
</feature>
<comment type="similarity">
    <text evidence="2">Belongs to the porin LamB (TC 1.B.3) family.</text>
</comment>
<keyword evidence="8" id="KW-0472">Membrane</keyword>
<gene>
    <name evidence="11" type="primary">bglH</name>
    <name evidence="11" type="ORF">GCM10011328_27720</name>
</gene>
<evidence type="ECO:0000256" key="9">
    <source>
        <dbReference type="ARBA" id="ARBA00023237"/>
    </source>
</evidence>
<evidence type="ECO:0000256" key="7">
    <source>
        <dbReference type="ARBA" id="ARBA00023114"/>
    </source>
</evidence>
<evidence type="ECO:0000313" key="11">
    <source>
        <dbReference type="EMBL" id="GGA50759.1"/>
    </source>
</evidence>
<keyword evidence="6" id="KW-0406">Ion transport</keyword>
<dbReference type="InterPro" id="IPR036998">
    <property type="entry name" value="Porin_LamB_sf"/>
</dbReference>
<dbReference type="InterPro" id="IPR003192">
    <property type="entry name" value="Porin_LamB"/>
</dbReference>
<evidence type="ECO:0000256" key="5">
    <source>
        <dbReference type="ARBA" id="ARBA00022692"/>
    </source>
</evidence>
<keyword evidence="5" id="KW-0812">Transmembrane</keyword>
<evidence type="ECO:0000256" key="8">
    <source>
        <dbReference type="ARBA" id="ARBA00023136"/>
    </source>
</evidence>
<evidence type="ECO:0000256" key="4">
    <source>
        <dbReference type="ARBA" id="ARBA00022452"/>
    </source>
</evidence>
<dbReference type="RefSeq" id="WP_188474137.1">
    <property type="nucleotide sequence ID" value="NZ_BMFZ01000007.1"/>
</dbReference>
<evidence type="ECO:0000256" key="2">
    <source>
        <dbReference type="ARBA" id="ARBA00007055"/>
    </source>
</evidence>
<evidence type="ECO:0000256" key="1">
    <source>
        <dbReference type="ARBA" id="ARBA00004571"/>
    </source>
</evidence>
<evidence type="ECO:0000256" key="10">
    <source>
        <dbReference type="SAM" id="SignalP"/>
    </source>
</evidence>
<organism evidence="11 12">
    <name type="scientific">Hafnia psychrotolerans</name>
    <dbReference type="NCBI Taxonomy" id="1477018"/>
    <lineage>
        <taxon>Bacteria</taxon>
        <taxon>Pseudomonadati</taxon>
        <taxon>Pseudomonadota</taxon>
        <taxon>Gammaproteobacteria</taxon>
        <taxon>Enterobacterales</taxon>
        <taxon>Hafniaceae</taxon>
        <taxon>Hafnia</taxon>
    </lineage>
</organism>
<keyword evidence="4" id="KW-1134">Transmembrane beta strand</keyword>
<keyword evidence="3" id="KW-0813">Transport</keyword>
<keyword evidence="7" id="KW-0626">Porin</keyword>
<keyword evidence="10" id="KW-0732">Signal</keyword>
<comment type="caution">
    <text evidence="11">The sequence shown here is derived from an EMBL/GenBank/DDBJ whole genome shotgun (WGS) entry which is preliminary data.</text>
</comment>